<evidence type="ECO:0000256" key="5">
    <source>
        <dbReference type="ARBA" id="ARBA00023077"/>
    </source>
</evidence>
<dbReference type="RefSeq" id="WP_245793132.1">
    <property type="nucleotide sequence ID" value="NZ_FQWZ01000002.1"/>
</dbReference>
<protein>
    <submittedName>
        <fullName evidence="13">Iron complex outermembrane recepter protein</fullName>
    </submittedName>
</protein>
<accession>A0A1M5LLZ4</accession>
<keyword evidence="14" id="KW-1185">Reference proteome</keyword>
<dbReference type="InterPro" id="IPR000531">
    <property type="entry name" value="Beta-barrel_TonB"/>
</dbReference>
<dbReference type="SUPFAM" id="SSF56935">
    <property type="entry name" value="Porins"/>
    <property type="match status" value="1"/>
</dbReference>
<keyword evidence="6 8" id="KW-0472">Membrane</keyword>
<evidence type="ECO:0000256" key="2">
    <source>
        <dbReference type="ARBA" id="ARBA00022448"/>
    </source>
</evidence>
<evidence type="ECO:0000256" key="1">
    <source>
        <dbReference type="ARBA" id="ARBA00004571"/>
    </source>
</evidence>
<dbReference type="GO" id="GO:0044718">
    <property type="term" value="P:siderophore transmembrane transport"/>
    <property type="evidence" value="ECO:0007669"/>
    <property type="project" value="TreeGrafter"/>
</dbReference>
<evidence type="ECO:0000313" key="13">
    <source>
        <dbReference type="EMBL" id="SHG65920.1"/>
    </source>
</evidence>
<dbReference type="PANTHER" id="PTHR30069">
    <property type="entry name" value="TONB-DEPENDENT OUTER MEMBRANE RECEPTOR"/>
    <property type="match status" value="1"/>
</dbReference>
<evidence type="ECO:0000256" key="9">
    <source>
        <dbReference type="RuleBase" id="RU003357"/>
    </source>
</evidence>
<dbReference type="STRING" id="490188.SAMN04488068_0975"/>
<keyword evidence="3 8" id="KW-1134">Transmembrane beta strand</keyword>
<keyword evidence="7 8" id="KW-0998">Cell outer membrane</keyword>
<dbReference type="InterPro" id="IPR036942">
    <property type="entry name" value="Beta-barrel_TonB_sf"/>
</dbReference>
<dbReference type="GO" id="GO:0009279">
    <property type="term" value="C:cell outer membrane"/>
    <property type="evidence" value="ECO:0007669"/>
    <property type="project" value="UniProtKB-SubCell"/>
</dbReference>
<proteinExistence type="inferred from homology"/>
<feature type="domain" description="TonB-dependent receptor plug" evidence="12">
    <location>
        <begin position="55"/>
        <end position="158"/>
    </location>
</feature>
<dbReference type="InterPro" id="IPR012910">
    <property type="entry name" value="Plug_dom"/>
</dbReference>
<sequence>MSRLFRRSALASALYLSFSTPAAHAAGPSPAASPDGTVLPEIIVTADPFARPADTLTQPVEVLTGDALDRRRGLTVGETLENELGVSTTDFGRGAGRPIIRGQGGPRVLVLQNGSPSMDASDVSTDHDVGIDPAHAEQIEILKGPTTLIYGSAASAGVINVVDGALPSAVTPGLSGEAGAGYGNNGDQRFGNARIGYGVGGTQLRATIAGNQANNFDLAGNSALDGSGFGGRMPNSGARKDSGSLSAAQFWDGGSIAGSFSRVVSEYGLPVEEEAFIDMSQSRYDLEAKLYQPLPGITSLRLRSGYNDYGHVEFEAPGEPGTRFENRQSDTRLEALHAPLAGWTGVVGLQYGHRDFAAIGDESFVPETVTESLGVFVVEQRAVSWGQAEFGLRIDHVDSDTIGRDALTFKPFSLSGGTTIDLSADYHLKLFATRSQRAPVTEELYAFGPHGATSTYERGDDRLAKETANNFEIGLDKHNGRFQWRGNVYFERIQNYIFEQEVDEGLNADGSGVANQDGVADRVDDEGTFAEDGELLLVNYRQADARFYGFEGEIGYALVQNGRFDVRSRLFGDIAYGELSGGGRDLPRMTPARIGLGLEADQGNFSGSLDLIRVLRQDRVAPLETETDGFTMLNASLNYTLPGAGHDTSIYLRGRNLLDENARRSTSFVKDQVPMPGANLIVGFEVKLQ</sequence>
<evidence type="ECO:0000259" key="11">
    <source>
        <dbReference type="Pfam" id="PF00593"/>
    </source>
</evidence>
<comment type="similarity">
    <text evidence="8 9">Belongs to the TonB-dependent receptor family.</text>
</comment>
<dbReference type="Gene3D" id="2.40.170.20">
    <property type="entry name" value="TonB-dependent receptor, beta-barrel domain"/>
    <property type="match status" value="1"/>
</dbReference>
<dbReference type="AlphaFoldDB" id="A0A1M5LLZ4"/>
<evidence type="ECO:0000313" key="14">
    <source>
        <dbReference type="Proteomes" id="UP000199758"/>
    </source>
</evidence>
<keyword evidence="10" id="KW-0732">Signal</keyword>
<feature type="domain" description="TonB-dependent receptor-like beta-barrel" evidence="11">
    <location>
        <begin position="268"/>
        <end position="657"/>
    </location>
</feature>
<reference evidence="13 14" key="1">
    <citation type="submission" date="2016-11" db="EMBL/GenBank/DDBJ databases">
        <authorList>
            <person name="Jaros S."/>
            <person name="Januszkiewicz K."/>
            <person name="Wedrychowicz H."/>
        </authorList>
    </citation>
    <scope>NUCLEOTIDE SEQUENCE [LARGE SCALE GENOMIC DNA]</scope>
    <source>
        <strain evidence="13 14">CGMCC 1.7049</strain>
    </source>
</reference>
<evidence type="ECO:0000256" key="6">
    <source>
        <dbReference type="ARBA" id="ARBA00023136"/>
    </source>
</evidence>
<dbReference type="Gene3D" id="2.170.130.10">
    <property type="entry name" value="TonB-dependent receptor, plug domain"/>
    <property type="match status" value="1"/>
</dbReference>
<dbReference type="Pfam" id="PF07715">
    <property type="entry name" value="Plug"/>
    <property type="match status" value="1"/>
</dbReference>
<feature type="signal peptide" evidence="10">
    <location>
        <begin position="1"/>
        <end position="25"/>
    </location>
</feature>
<name>A0A1M5LLZ4_9GAMM</name>
<comment type="subcellular location">
    <subcellularLocation>
        <location evidence="1 8">Cell outer membrane</location>
        <topology evidence="1 8">Multi-pass membrane protein</topology>
    </subcellularLocation>
</comment>
<dbReference type="Proteomes" id="UP000199758">
    <property type="component" value="Unassembled WGS sequence"/>
</dbReference>
<organism evidence="13 14">
    <name type="scientific">Hydrocarboniphaga daqingensis</name>
    <dbReference type="NCBI Taxonomy" id="490188"/>
    <lineage>
        <taxon>Bacteria</taxon>
        <taxon>Pseudomonadati</taxon>
        <taxon>Pseudomonadota</taxon>
        <taxon>Gammaproteobacteria</taxon>
        <taxon>Nevskiales</taxon>
        <taxon>Nevskiaceae</taxon>
        <taxon>Hydrocarboniphaga</taxon>
    </lineage>
</organism>
<evidence type="ECO:0000256" key="4">
    <source>
        <dbReference type="ARBA" id="ARBA00022692"/>
    </source>
</evidence>
<evidence type="ECO:0000256" key="7">
    <source>
        <dbReference type="ARBA" id="ARBA00023237"/>
    </source>
</evidence>
<keyword evidence="2 8" id="KW-0813">Transport</keyword>
<evidence type="ECO:0000259" key="12">
    <source>
        <dbReference type="Pfam" id="PF07715"/>
    </source>
</evidence>
<dbReference type="GO" id="GO:0015344">
    <property type="term" value="F:siderophore uptake transmembrane transporter activity"/>
    <property type="evidence" value="ECO:0007669"/>
    <property type="project" value="TreeGrafter"/>
</dbReference>
<feature type="chain" id="PRO_5009912094" evidence="10">
    <location>
        <begin position="26"/>
        <end position="689"/>
    </location>
</feature>
<dbReference type="InterPro" id="IPR039426">
    <property type="entry name" value="TonB-dep_rcpt-like"/>
</dbReference>
<dbReference type="InterPro" id="IPR037066">
    <property type="entry name" value="Plug_dom_sf"/>
</dbReference>
<dbReference type="PANTHER" id="PTHR30069:SF40">
    <property type="entry name" value="TONB-DEPENDENT RECEPTOR NMB0964-RELATED"/>
    <property type="match status" value="1"/>
</dbReference>
<keyword evidence="5 9" id="KW-0798">TonB box</keyword>
<keyword evidence="4 8" id="KW-0812">Transmembrane</keyword>
<evidence type="ECO:0000256" key="10">
    <source>
        <dbReference type="SAM" id="SignalP"/>
    </source>
</evidence>
<dbReference type="Pfam" id="PF00593">
    <property type="entry name" value="TonB_dep_Rec_b-barrel"/>
    <property type="match status" value="1"/>
</dbReference>
<evidence type="ECO:0000256" key="8">
    <source>
        <dbReference type="PROSITE-ProRule" id="PRU01360"/>
    </source>
</evidence>
<dbReference type="EMBL" id="FQWZ01000002">
    <property type="protein sequence ID" value="SHG65920.1"/>
    <property type="molecule type" value="Genomic_DNA"/>
</dbReference>
<dbReference type="PROSITE" id="PS52016">
    <property type="entry name" value="TONB_DEPENDENT_REC_3"/>
    <property type="match status" value="1"/>
</dbReference>
<gene>
    <name evidence="13" type="ORF">SAMN04488068_0975</name>
</gene>
<evidence type="ECO:0000256" key="3">
    <source>
        <dbReference type="ARBA" id="ARBA00022452"/>
    </source>
</evidence>